<sequence>MYISVWAAHDSDLFVQTCPHSVSFVLHTMHAMGLLLLLLTFVRSRFRFSVKCSVIKVNANKHMHCVETTRGPCSGMRDAESAIYRKTLLSSLIRSTRAMSPEYTYNILHVRVCDHSSTLCAALYRDAAGGGVRVDADRPFLYGGSIPDVLINVVKIASTGAGGPARAGRPSSANRVRPAAAHERRNATGARGGSRDRPESGNALRHVFSNIQHSHYLNSRGPLYDNDLLFTYERKKRRAGAKIEKTDNDPLTWRVYNLNTKMKSHP</sequence>
<comment type="caution">
    <text evidence="3">The sequence shown here is derived from an EMBL/GenBank/DDBJ whole genome shotgun (WGS) entry which is preliminary data.</text>
</comment>
<evidence type="ECO:0000313" key="4">
    <source>
        <dbReference type="Proteomes" id="UP000299102"/>
    </source>
</evidence>
<evidence type="ECO:0000313" key="3">
    <source>
        <dbReference type="EMBL" id="GBP65043.1"/>
    </source>
</evidence>
<keyword evidence="2" id="KW-0812">Transmembrane</keyword>
<reference evidence="3 4" key="1">
    <citation type="journal article" date="2019" name="Commun. Biol.">
        <title>The bagworm genome reveals a unique fibroin gene that provides high tensile strength.</title>
        <authorList>
            <person name="Kono N."/>
            <person name="Nakamura H."/>
            <person name="Ohtoshi R."/>
            <person name="Tomita M."/>
            <person name="Numata K."/>
            <person name="Arakawa K."/>
        </authorList>
    </citation>
    <scope>NUCLEOTIDE SEQUENCE [LARGE SCALE GENOMIC DNA]</scope>
</reference>
<name>A0A4C1XPR4_EUMVA</name>
<evidence type="ECO:0000256" key="2">
    <source>
        <dbReference type="SAM" id="Phobius"/>
    </source>
</evidence>
<keyword evidence="2" id="KW-0472">Membrane</keyword>
<proteinExistence type="predicted"/>
<dbReference type="Proteomes" id="UP000299102">
    <property type="component" value="Unassembled WGS sequence"/>
</dbReference>
<dbReference type="EMBL" id="BGZK01000918">
    <property type="protein sequence ID" value="GBP65043.1"/>
    <property type="molecule type" value="Genomic_DNA"/>
</dbReference>
<accession>A0A4C1XPR4</accession>
<dbReference type="AlphaFoldDB" id="A0A4C1XPR4"/>
<evidence type="ECO:0000256" key="1">
    <source>
        <dbReference type="SAM" id="MobiDB-lite"/>
    </source>
</evidence>
<keyword evidence="2" id="KW-1133">Transmembrane helix</keyword>
<keyword evidence="4" id="KW-1185">Reference proteome</keyword>
<protein>
    <submittedName>
        <fullName evidence="3">Uncharacterized protein</fullName>
    </submittedName>
</protein>
<feature type="transmembrane region" description="Helical" evidence="2">
    <location>
        <begin position="20"/>
        <end position="42"/>
    </location>
</feature>
<organism evidence="3 4">
    <name type="scientific">Eumeta variegata</name>
    <name type="common">Bagworm moth</name>
    <name type="synonym">Eumeta japonica</name>
    <dbReference type="NCBI Taxonomy" id="151549"/>
    <lineage>
        <taxon>Eukaryota</taxon>
        <taxon>Metazoa</taxon>
        <taxon>Ecdysozoa</taxon>
        <taxon>Arthropoda</taxon>
        <taxon>Hexapoda</taxon>
        <taxon>Insecta</taxon>
        <taxon>Pterygota</taxon>
        <taxon>Neoptera</taxon>
        <taxon>Endopterygota</taxon>
        <taxon>Lepidoptera</taxon>
        <taxon>Glossata</taxon>
        <taxon>Ditrysia</taxon>
        <taxon>Tineoidea</taxon>
        <taxon>Psychidae</taxon>
        <taxon>Oiketicinae</taxon>
        <taxon>Eumeta</taxon>
    </lineage>
</organism>
<gene>
    <name evidence="3" type="ORF">EVAR_46837_1</name>
</gene>
<feature type="region of interest" description="Disordered" evidence="1">
    <location>
        <begin position="161"/>
        <end position="201"/>
    </location>
</feature>